<dbReference type="Proteomes" id="UP000324058">
    <property type="component" value="Unassembled WGS sequence"/>
</dbReference>
<sequence length="94" mass="11110">MTTDEALQNLRDDLNKIINVLKNDWKALLFLTIAIFGMMVTVSYFSYRDARQYYEPQIYGLRTQLSRTQKQLKRASEDRTRQTKRIAEMTRNGG</sequence>
<organism evidence="3 4">
    <name type="scientific">Streptococcus pyogenes</name>
    <dbReference type="NCBI Taxonomy" id="1314"/>
    <lineage>
        <taxon>Bacteria</taxon>
        <taxon>Bacillati</taxon>
        <taxon>Bacillota</taxon>
        <taxon>Bacilli</taxon>
        <taxon>Lactobacillales</taxon>
        <taxon>Streptococcaceae</taxon>
        <taxon>Streptococcus</taxon>
    </lineage>
</organism>
<proteinExistence type="predicted"/>
<evidence type="ECO:0000256" key="2">
    <source>
        <dbReference type="SAM" id="Phobius"/>
    </source>
</evidence>
<keyword evidence="2" id="KW-0812">Transmembrane</keyword>
<dbReference type="AlphaFoldDB" id="A0A5S4TK97"/>
<dbReference type="RefSeq" id="WP_032461310.1">
    <property type="nucleotide sequence ID" value="NZ_AP014596.1"/>
</dbReference>
<feature type="region of interest" description="Disordered" evidence="1">
    <location>
        <begin position="70"/>
        <end position="94"/>
    </location>
</feature>
<name>A0A5S4TK97_STRPY</name>
<gene>
    <name evidence="3" type="ORF">E0F66_07895</name>
</gene>
<accession>A0A5S4TK97</accession>
<keyword evidence="2" id="KW-0472">Membrane</keyword>
<feature type="transmembrane region" description="Helical" evidence="2">
    <location>
        <begin position="27"/>
        <end position="47"/>
    </location>
</feature>
<feature type="compositionally biased region" description="Basic and acidic residues" evidence="1">
    <location>
        <begin position="74"/>
        <end position="88"/>
    </location>
</feature>
<protein>
    <submittedName>
        <fullName evidence="3">Uncharacterized protein</fullName>
    </submittedName>
</protein>
<keyword evidence="2" id="KW-1133">Transmembrane helix</keyword>
<dbReference type="EMBL" id="SJLL01000007">
    <property type="protein sequence ID" value="TYK99289.1"/>
    <property type="molecule type" value="Genomic_DNA"/>
</dbReference>
<evidence type="ECO:0000313" key="4">
    <source>
        <dbReference type="Proteomes" id="UP000324058"/>
    </source>
</evidence>
<evidence type="ECO:0000256" key="1">
    <source>
        <dbReference type="SAM" id="MobiDB-lite"/>
    </source>
</evidence>
<reference evidence="3 4" key="1">
    <citation type="submission" date="2019-02" db="EMBL/GenBank/DDBJ databases">
        <title>Novel genomic isolates of S. pyogenes and S. dysgalactiae subsp. equisimilis associated to necrotising fasciitis (NSTI).</title>
        <authorList>
            <person name="Barrantes I."/>
        </authorList>
    </citation>
    <scope>NUCLEOTIDE SEQUENCE [LARGE SCALE GENOMIC DNA]</scope>
    <source>
        <strain evidence="3 4">SPY2028</strain>
    </source>
</reference>
<comment type="caution">
    <text evidence="3">The sequence shown here is derived from an EMBL/GenBank/DDBJ whole genome shotgun (WGS) entry which is preliminary data.</text>
</comment>
<evidence type="ECO:0000313" key="3">
    <source>
        <dbReference type="EMBL" id="TYK99289.1"/>
    </source>
</evidence>
<dbReference type="OrthoDB" id="2235177at2"/>